<gene>
    <name evidence="2" type="ORF">K8V16_07545</name>
</gene>
<dbReference type="Gene3D" id="1.10.3480.10">
    <property type="entry name" value="TorD-like"/>
    <property type="match status" value="1"/>
</dbReference>
<evidence type="ECO:0000313" key="2">
    <source>
        <dbReference type="EMBL" id="HJH43636.1"/>
    </source>
</evidence>
<reference evidence="2" key="1">
    <citation type="journal article" date="2021" name="PeerJ">
        <title>Extensive microbial diversity within the chicken gut microbiome revealed by metagenomics and culture.</title>
        <authorList>
            <person name="Gilroy R."/>
            <person name="Ravi A."/>
            <person name="Getino M."/>
            <person name="Pursley I."/>
            <person name="Horton D.L."/>
            <person name="Alikhan N.F."/>
            <person name="Baker D."/>
            <person name="Gharbi K."/>
            <person name="Hall N."/>
            <person name="Watson M."/>
            <person name="Adriaenssens E.M."/>
            <person name="Foster-Nyarko E."/>
            <person name="Jarju S."/>
            <person name="Secka A."/>
            <person name="Antonio M."/>
            <person name="Oren A."/>
            <person name="Chaudhuri R.R."/>
            <person name="La Ragione R."/>
            <person name="Hildebrand F."/>
            <person name="Pallen M.J."/>
        </authorList>
    </citation>
    <scope>NUCLEOTIDE SEQUENCE</scope>
    <source>
        <strain evidence="2">USAMLcec12-2067</strain>
    </source>
</reference>
<sequence length="220" mass="23695">MAVIEGETMGAETWQVRASACELLSLSLRYPDDALARIVASGEWADAAREIWDALGIALPSDWAAGVEDTELHALRAEATRLFVGAPQAACSPYEGFWRAGDDGVQPLMFVNPHSMAVERFCKDCGLGQAEGAPNEPLDHIATEFELLQHLASVEAGIVEPHPDGPSTGDLPDGGAGAAYERFVTDHLRTFAPRFADRLAVEARVPYYRAVARLLSAYLG</sequence>
<accession>A0A9D3ADS4</accession>
<reference evidence="2" key="2">
    <citation type="submission" date="2021-09" db="EMBL/GenBank/DDBJ databases">
        <authorList>
            <person name="Gilroy R."/>
        </authorList>
    </citation>
    <scope>NUCLEOTIDE SEQUENCE</scope>
    <source>
        <strain evidence="2">USAMLcec12-2067</strain>
    </source>
</reference>
<dbReference type="InterPro" id="IPR050289">
    <property type="entry name" value="TorD/DmsD_chaperones"/>
</dbReference>
<name>A0A9D3ADS4_9ACTN</name>
<dbReference type="SUPFAM" id="SSF89155">
    <property type="entry name" value="TorD-like"/>
    <property type="match status" value="1"/>
</dbReference>
<dbReference type="PANTHER" id="PTHR34227:SF1">
    <property type="entry name" value="DIMETHYL SULFOXIDE REDUCTASE CHAPERONE-RELATED"/>
    <property type="match status" value="1"/>
</dbReference>
<protein>
    <submittedName>
        <fullName evidence="2">Molecular chaperone TorD family protein</fullName>
    </submittedName>
</protein>
<dbReference type="InterPro" id="IPR020945">
    <property type="entry name" value="DMSO/NO3_reduct_chaperone"/>
</dbReference>
<keyword evidence="1" id="KW-0143">Chaperone</keyword>
<dbReference type="EMBL" id="DYZL01000162">
    <property type="protein sequence ID" value="HJH43636.1"/>
    <property type="molecule type" value="Genomic_DNA"/>
</dbReference>
<dbReference type="InterPro" id="IPR036411">
    <property type="entry name" value="TorD-like_sf"/>
</dbReference>
<dbReference type="AlphaFoldDB" id="A0A9D3ADS4"/>
<evidence type="ECO:0000256" key="1">
    <source>
        <dbReference type="ARBA" id="ARBA00023186"/>
    </source>
</evidence>
<dbReference type="RefSeq" id="WP_239938824.1">
    <property type="nucleotide sequence ID" value="NZ_DBEYRC010000095.1"/>
</dbReference>
<organism evidence="2 3">
    <name type="scientific">Rubneribacter badeniensis</name>
    <dbReference type="NCBI Taxonomy" id="2070688"/>
    <lineage>
        <taxon>Bacteria</taxon>
        <taxon>Bacillati</taxon>
        <taxon>Actinomycetota</taxon>
        <taxon>Coriobacteriia</taxon>
        <taxon>Eggerthellales</taxon>
        <taxon>Eggerthellaceae</taxon>
        <taxon>Rubneribacter</taxon>
    </lineage>
</organism>
<dbReference type="PANTHER" id="PTHR34227">
    <property type="entry name" value="CHAPERONE PROTEIN YCDY"/>
    <property type="match status" value="1"/>
</dbReference>
<evidence type="ECO:0000313" key="3">
    <source>
        <dbReference type="Proteomes" id="UP000789325"/>
    </source>
</evidence>
<dbReference type="Proteomes" id="UP000789325">
    <property type="component" value="Unassembled WGS sequence"/>
</dbReference>
<dbReference type="Pfam" id="PF02613">
    <property type="entry name" value="Nitrate_red_del"/>
    <property type="match status" value="1"/>
</dbReference>
<proteinExistence type="predicted"/>
<comment type="caution">
    <text evidence="2">The sequence shown here is derived from an EMBL/GenBank/DDBJ whole genome shotgun (WGS) entry which is preliminary data.</text>
</comment>